<comment type="caution">
    <text evidence="2">The sequence shown here is derived from an EMBL/GenBank/DDBJ whole genome shotgun (WGS) entry which is preliminary data.</text>
</comment>
<keyword evidence="1" id="KW-0732">Signal</keyword>
<feature type="signal peptide" evidence="1">
    <location>
        <begin position="1"/>
        <end position="20"/>
    </location>
</feature>
<protein>
    <submittedName>
        <fullName evidence="2">Uncharacterized protein</fullName>
    </submittedName>
</protein>
<organism evidence="2 3">
    <name type="scientific">Rubellimicrobium thermophilum DSM 16684</name>
    <dbReference type="NCBI Taxonomy" id="1123069"/>
    <lineage>
        <taxon>Bacteria</taxon>
        <taxon>Pseudomonadati</taxon>
        <taxon>Pseudomonadota</taxon>
        <taxon>Alphaproteobacteria</taxon>
        <taxon>Rhodobacterales</taxon>
        <taxon>Roseobacteraceae</taxon>
        <taxon>Rubellimicrobium</taxon>
    </lineage>
</organism>
<accession>S9R658</accession>
<feature type="chain" id="PRO_5004555764" evidence="1">
    <location>
        <begin position="21"/>
        <end position="112"/>
    </location>
</feature>
<evidence type="ECO:0000256" key="1">
    <source>
        <dbReference type="SAM" id="SignalP"/>
    </source>
</evidence>
<keyword evidence="3" id="KW-1185">Reference proteome</keyword>
<sequence>MRTILSGILLATGFALPAAADHGGHASGHPDMSPRTGDVVVVQCYRGPWKETIWDRPTPVFVDTLVSVGYDYPAAHAIAERVCKDVRLVGNPEALRAEVERIIAESPQYWSR</sequence>
<dbReference type="EMBL" id="AOLV01000007">
    <property type="protein sequence ID" value="EPX87478.1"/>
    <property type="molecule type" value="Genomic_DNA"/>
</dbReference>
<evidence type="ECO:0000313" key="3">
    <source>
        <dbReference type="Proteomes" id="UP000015346"/>
    </source>
</evidence>
<dbReference type="Proteomes" id="UP000015346">
    <property type="component" value="Unassembled WGS sequence"/>
</dbReference>
<name>S9R658_9RHOB</name>
<dbReference type="AlphaFoldDB" id="S9R658"/>
<dbReference type="HOGENOM" id="CLU_2143980_0_0_5"/>
<reference evidence="2 3" key="1">
    <citation type="journal article" date="2013" name="Stand. Genomic Sci.">
        <title>Genome sequence of the reddish-pigmented Rubellimicrobium thermophilum type strain (DSM 16684(T)), a member of the Roseobacter clade.</title>
        <authorList>
            <person name="Fiebig A."/>
            <person name="Riedel T."/>
            <person name="Gronow S."/>
            <person name="Petersen J."/>
            <person name="Klenk H.P."/>
            <person name="Goker M."/>
        </authorList>
    </citation>
    <scope>NUCLEOTIDE SEQUENCE [LARGE SCALE GENOMIC DNA]</scope>
    <source>
        <strain evidence="2 3">DSM 16684</strain>
    </source>
</reference>
<evidence type="ECO:0000313" key="2">
    <source>
        <dbReference type="EMBL" id="EPX87478.1"/>
    </source>
</evidence>
<proteinExistence type="predicted"/>
<dbReference type="OrthoDB" id="7744610at2"/>
<gene>
    <name evidence="2" type="ORF">ruthe_00548</name>
</gene>